<feature type="transmembrane region" description="Helical" evidence="1">
    <location>
        <begin position="174"/>
        <end position="196"/>
    </location>
</feature>
<evidence type="ECO:0000259" key="2">
    <source>
        <dbReference type="Pfam" id="PF02517"/>
    </source>
</evidence>
<dbReference type="Proteomes" id="UP001501323">
    <property type="component" value="Unassembled WGS sequence"/>
</dbReference>
<proteinExistence type="predicted"/>
<evidence type="ECO:0000313" key="3">
    <source>
        <dbReference type="EMBL" id="GAA4867921.1"/>
    </source>
</evidence>
<dbReference type="InterPro" id="IPR003675">
    <property type="entry name" value="Rce1/LyrA-like_dom"/>
</dbReference>
<comment type="caution">
    <text evidence="3">The sequence shown here is derived from an EMBL/GenBank/DDBJ whole genome shotgun (WGS) entry which is preliminary data.</text>
</comment>
<evidence type="ECO:0000313" key="4">
    <source>
        <dbReference type="Proteomes" id="UP001501323"/>
    </source>
</evidence>
<organism evidence="3 4">
    <name type="scientific">Luteimonas vadosa</name>
    <dbReference type="NCBI Taxonomy" id="1165507"/>
    <lineage>
        <taxon>Bacteria</taxon>
        <taxon>Pseudomonadati</taxon>
        <taxon>Pseudomonadota</taxon>
        <taxon>Gammaproteobacteria</taxon>
        <taxon>Lysobacterales</taxon>
        <taxon>Lysobacteraceae</taxon>
        <taxon>Luteimonas</taxon>
    </lineage>
</organism>
<reference evidence="4" key="1">
    <citation type="journal article" date="2019" name="Int. J. Syst. Evol. Microbiol.">
        <title>The Global Catalogue of Microorganisms (GCM) 10K type strain sequencing project: providing services to taxonomists for standard genome sequencing and annotation.</title>
        <authorList>
            <consortium name="The Broad Institute Genomics Platform"/>
            <consortium name="The Broad Institute Genome Sequencing Center for Infectious Disease"/>
            <person name="Wu L."/>
            <person name="Ma J."/>
        </authorList>
    </citation>
    <scope>NUCLEOTIDE SEQUENCE [LARGE SCALE GENOMIC DNA]</scope>
    <source>
        <strain evidence="4">JCM 18392</strain>
    </source>
</reference>
<feature type="transmembrane region" description="Helical" evidence="1">
    <location>
        <begin position="47"/>
        <end position="73"/>
    </location>
</feature>
<feature type="domain" description="CAAX prenyl protease 2/Lysostaphin resistance protein A-like" evidence="2">
    <location>
        <begin position="118"/>
        <end position="214"/>
    </location>
</feature>
<evidence type="ECO:0000256" key="1">
    <source>
        <dbReference type="SAM" id="Phobius"/>
    </source>
</evidence>
<keyword evidence="1" id="KW-0812">Transmembrane</keyword>
<dbReference type="EMBL" id="BAABJY010000002">
    <property type="protein sequence ID" value="GAA4867921.1"/>
    <property type="molecule type" value="Genomic_DNA"/>
</dbReference>
<accession>A0ABP9E4I4</accession>
<keyword evidence="1" id="KW-1133">Transmembrane helix</keyword>
<keyword evidence="1" id="KW-0472">Membrane</keyword>
<keyword evidence="4" id="KW-1185">Reference proteome</keyword>
<gene>
    <name evidence="3" type="ORF">GCM10023332_20440</name>
</gene>
<protein>
    <recommendedName>
        <fullName evidence="2">CAAX prenyl protease 2/Lysostaphin resistance protein A-like domain-containing protein</fullName>
    </recommendedName>
</protein>
<dbReference type="RefSeq" id="WP_345295380.1">
    <property type="nucleotide sequence ID" value="NZ_BAABJY010000002.1"/>
</dbReference>
<sequence length="263" mass="27833">MTTSTLTSLRPARAMLVAVAVSAALLYSTQSGALVRALANATAWPKWPYLVSGVATASDLLVMALLVMAAAGLGAREAARLSGISASPRQPLRWAAWVLVPALLACALLAQPSPDLGMLDFAWRAVGSPVFEELTYRGLAVGALMRICGWRLLPACLWPAVFFGVAHAWQGADLASALGIAAITGAGGLLFGWLYVRWGFNLWPALLLHVGMNGLWEIFAFGEDAIGGWLGNGVRLAVVLAAVLLTFRFAPGRRRRGADPVDR</sequence>
<name>A0ABP9E4I4_9GAMM</name>
<dbReference type="Pfam" id="PF02517">
    <property type="entry name" value="Rce1-like"/>
    <property type="match status" value="1"/>
</dbReference>
<feature type="transmembrane region" description="Helical" evidence="1">
    <location>
        <begin position="226"/>
        <end position="247"/>
    </location>
</feature>